<accession>A0A0K9XME5</accession>
<feature type="domain" description="Gamma-glutamylcyclotransferase AIG2-like" evidence="1">
    <location>
        <begin position="1"/>
        <end position="122"/>
    </location>
</feature>
<gene>
    <name evidence="2" type="ORF">AC230_05075</name>
</gene>
<comment type="caution">
    <text evidence="2">The sequence shown here is derived from an EMBL/GenBank/DDBJ whole genome shotgun (WGS) entry which is preliminary data.</text>
</comment>
<dbReference type="Proteomes" id="UP000037288">
    <property type="component" value="Unassembled WGS sequence"/>
</dbReference>
<dbReference type="InterPro" id="IPR013024">
    <property type="entry name" value="GGCT-like"/>
</dbReference>
<dbReference type="InterPro" id="IPR036568">
    <property type="entry name" value="GGCT-like_sf"/>
</dbReference>
<dbReference type="STRING" id="1678637.AC230_05075"/>
<dbReference type="Gene3D" id="3.10.490.10">
    <property type="entry name" value="Gamma-glutamyl cyclotransferase-like"/>
    <property type="match status" value="1"/>
</dbReference>
<protein>
    <recommendedName>
        <fullName evidence="1">Gamma-glutamylcyclotransferase AIG2-like domain-containing protein</fullName>
    </recommendedName>
</protein>
<dbReference type="CDD" id="cd06661">
    <property type="entry name" value="GGCT_like"/>
    <property type="match status" value="1"/>
</dbReference>
<evidence type="ECO:0000313" key="2">
    <source>
        <dbReference type="EMBL" id="KNB54266.1"/>
    </source>
</evidence>
<dbReference type="Pfam" id="PF06094">
    <property type="entry name" value="GGACT"/>
    <property type="match status" value="1"/>
</dbReference>
<reference evidence="3" key="1">
    <citation type="submission" date="2015-07" db="EMBL/GenBank/DDBJ databases">
        <title>Draft genome sequence of Streptomyces sp. CMAA 1322, a bacterium isolated from Caatinga biome, from dry forest semiarid of Brazil.</title>
        <authorList>
            <person name="Santos S.N."/>
            <person name="Gacesa R."/>
            <person name="Taketani R.G."/>
            <person name="Long P.F."/>
            <person name="Melo I.S."/>
        </authorList>
    </citation>
    <scope>NUCLEOTIDE SEQUENCE [LARGE SCALE GENOMIC DNA]</scope>
    <source>
        <strain evidence="3">CMAA 1322</strain>
    </source>
</reference>
<dbReference type="EMBL" id="LFXA01000002">
    <property type="protein sequence ID" value="KNB54266.1"/>
    <property type="molecule type" value="Genomic_DNA"/>
</dbReference>
<dbReference type="AlphaFoldDB" id="A0A0K9XME5"/>
<name>A0A0K9XME5_9ACTN</name>
<dbReference type="InterPro" id="IPR009288">
    <property type="entry name" value="AIG2-like_dom"/>
</dbReference>
<proteinExistence type="predicted"/>
<dbReference type="PATRIC" id="fig|1678637.3.peg.1106"/>
<evidence type="ECO:0000259" key="1">
    <source>
        <dbReference type="Pfam" id="PF06094"/>
    </source>
</evidence>
<dbReference type="SUPFAM" id="SSF110857">
    <property type="entry name" value="Gamma-glutamyl cyclotransferase-like"/>
    <property type="match status" value="1"/>
</dbReference>
<organism evidence="2 3">
    <name type="scientific">Streptomyces caatingaensis</name>
    <dbReference type="NCBI Taxonomy" id="1678637"/>
    <lineage>
        <taxon>Bacteria</taxon>
        <taxon>Bacillati</taxon>
        <taxon>Actinomycetota</taxon>
        <taxon>Actinomycetes</taxon>
        <taxon>Kitasatosporales</taxon>
        <taxon>Streptomycetaceae</taxon>
        <taxon>Streptomyces</taxon>
    </lineage>
</organism>
<sequence length="123" mass="13127">MPGLRNHAWFLRGRTVAEVPARLAGAVLYEGPGYPHAVAAPHGEVHGVLVTLDPARYDALLAGLDELEGCVPGDPGNLFDRVEREVVPGTGGTARAWVYLASDRVARRLRVTGRPVPGGVWRG</sequence>
<evidence type="ECO:0000313" key="3">
    <source>
        <dbReference type="Proteomes" id="UP000037288"/>
    </source>
</evidence>
<keyword evidence="3" id="KW-1185">Reference proteome</keyword>